<dbReference type="Proteomes" id="UP001321749">
    <property type="component" value="Unassembled WGS sequence"/>
</dbReference>
<proteinExistence type="predicted"/>
<reference evidence="1" key="1">
    <citation type="journal article" date="2023" name="Mol. Phylogenet. Evol.">
        <title>Genome-scale phylogeny and comparative genomics of the fungal order Sordariales.</title>
        <authorList>
            <person name="Hensen N."/>
            <person name="Bonometti L."/>
            <person name="Westerberg I."/>
            <person name="Brannstrom I.O."/>
            <person name="Guillou S."/>
            <person name="Cros-Aarteil S."/>
            <person name="Calhoun S."/>
            <person name="Haridas S."/>
            <person name="Kuo A."/>
            <person name="Mondo S."/>
            <person name="Pangilinan J."/>
            <person name="Riley R."/>
            <person name="LaButti K."/>
            <person name="Andreopoulos B."/>
            <person name="Lipzen A."/>
            <person name="Chen C."/>
            <person name="Yan M."/>
            <person name="Daum C."/>
            <person name="Ng V."/>
            <person name="Clum A."/>
            <person name="Steindorff A."/>
            <person name="Ohm R.A."/>
            <person name="Martin F."/>
            <person name="Silar P."/>
            <person name="Natvig D.O."/>
            <person name="Lalanne C."/>
            <person name="Gautier V."/>
            <person name="Ament-Velasquez S.L."/>
            <person name="Kruys A."/>
            <person name="Hutchinson M.I."/>
            <person name="Powell A.J."/>
            <person name="Barry K."/>
            <person name="Miller A.N."/>
            <person name="Grigoriev I.V."/>
            <person name="Debuchy R."/>
            <person name="Gladieux P."/>
            <person name="Hiltunen Thoren M."/>
            <person name="Johannesson H."/>
        </authorList>
    </citation>
    <scope>NUCLEOTIDE SEQUENCE</scope>
    <source>
        <strain evidence="1">PSN324</strain>
    </source>
</reference>
<comment type="caution">
    <text evidence="1">The sequence shown here is derived from an EMBL/GenBank/DDBJ whole genome shotgun (WGS) entry which is preliminary data.</text>
</comment>
<evidence type="ECO:0000313" key="1">
    <source>
        <dbReference type="EMBL" id="KAK4460354.1"/>
    </source>
</evidence>
<dbReference type="EMBL" id="MU865014">
    <property type="protein sequence ID" value="KAK4460354.1"/>
    <property type="molecule type" value="Genomic_DNA"/>
</dbReference>
<dbReference type="AlphaFoldDB" id="A0AAV9HI08"/>
<gene>
    <name evidence="1" type="ORF">QBC42DRAFT_272595</name>
</gene>
<protein>
    <submittedName>
        <fullName evidence="1">Uncharacterized protein</fullName>
    </submittedName>
</protein>
<sequence>MLQGHCPHVTTRRPPFLTIINSLACLASIPPADPFFFLSFYAATAGTATHLLALIIFFSALAHIPNCSQFFFFFRYLGKDSKTGCSIS</sequence>
<name>A0AAV9HI08_9PEZI</name>
<organism evidence="1 2">
    <name type="scientific">Cladorrhinum samala</name>
    <dbReference type="NCBI Taxonomy" id="585594"/>
    <lineage>
        <taxon>Eukaryota</taxon>
        <taxon>Fungi</taxon>
        <taxon>Dikarya</taxon>
        <taxon>Ascomycota</taxon>
        <taxon>Pezizomycotina</taxon>
        <taxon>Sordariomycetes</taxon>
        <taxon>Sordariomycetidae</taxon>
        <taxon>Sordariales</taxon>
        <taxon>Podosporaceae</taxon>
        <taxon>Cladorrhinum</taxon>
    </lineage>
</organism>
<evidence type="ECO:0000313" key="2">
    <source>
        <dbReference type="Proteomes" id="UP001321749"/>
    </source>
</evidence>
<reference evidence="1" key="2">
    <citation type="submission" date="2023-06" db="EMBL/GenBank/DDBJ databases">
        <authorList>
            <consortium name="Lawrence Berkeley National Laboratory"/>
            <person name="Mondo S.J."/>
            <person name="Hensen N."/>
            <person name="Bonometti L."/>
            <person name="Westerberg I."/>
            <person name="Brannstrom I.O."/>
            <person name="Guillou S."/>
            <person name="Cros-Aarteil S."/>
            <person name="Calhoun S."/>
            <person name="Haridas S."/>
            <person name="Kuo A."/>
            <person name="Pangilinan J."/>
            <person name="Riley R."/>
            <person name="Labutti K."/>
            <person name="Andreopoulos B."/>
            <person name="Lipzen A."/>
            <person name="Chen C."/>
            <person name="Yanf M."/>
            <person name="Daum C."/>
            <person name="Ng V."/>
            <person name="Clum A."/>
            <person name="Steindorff A."/>
            <person name="Ohm R."/>
            <person name="Martin F."/>
            <person name="Silar P."/>
            <person name="Natvig D."/>
            <person name="Lalanne C."/>
            <person name="Gautier V."/>
            <person name="Ament-Velasquez S.L."/>
            <person name="Kruys A."/>
            <person name="Hutchinson M.I."/>
            <person name="Powell A.J."/>
            <person name="Barry K."/>
            <person name="Miller A.N."/>
            <person name="Grigoriev I.V."/>
            <person name="Debuchy R."/>
            <person name="Gladieux P."/>
            <person name="Thoren M.H."/>
            <person name="Johannesson H."/>
        </authorList>
    </citation>
    <scope>NUCLEOTIDE SEQUENCE</scope>
    <source>
        <strain evidence="1">PSN324</strain>
    </source>
</reference>
<accession>A0AAV9HI08</accession>
<keyword evidence="2" id="KW-1185">Reference proteome</keyword>